<feature type="compositionally biased region" description="Basic and acidic residues" evidence="1">
    <location>
        <begin position="102"/>
        <end position="114"/>
    </location>
</feature>
<keyword evidence="2" id="KW-0472">Membrane</keyword>
<name>A0A6A6I1S9_9PLEO</name>
<organism evidence="3 4">
    <name type="scientific">Trematosphaeria pertusa</name>
    <dbReference type="NCBI Taxonomy" id="390896"/>
    <lineage>
        <taxon>Eukaryota</taxon>
        <taxon>Fungi</taxon>
        <taxon>Dikarya</taxon>
        <taxon>Ascomycota</taxon>
        <taxon>Pezizomycotina</taxon>
        <taxon>Dothideomycetes</taxon>
        <taxon>Pleosporomycetidae</taxon>
        <taxon>Pleosporales</taxon>
        <taxon>Massarineae</taxon>
        <taxon>Trematosphaeriaceae</taxon>
        <taxon>Trematosphaeria</taxon>
    </lineage>
</organism>
<dbReference type="RefSeq" id="XP_033679285.1">
    <property type="nucleotide sequence ID" value="XM_033833866.1"/>
</dbReference>
<feature type="transmembrane region" description="Helical" evidence="2">
    <location>
        <begin position="20"/>
        <end position="41"/>
    </location>
</feature>
<evidence type="ECO:0000313" key="3">
    <source>
        <dbReference type="EMBL" id="KAF2244281.1"/>
    </source>
</evidence>
<gene>
    <name evidence="3" type="ORF">BU26DRAFT_569271</name>
</gene>
<evidence type="ECO:0000256" key="2">
    <source>
        <dbReference type="SAM" id="Phobius"/>
    </source>
</evidence>
<dbReference type="AlphaFoldDB" id="A0A6A6I1S9"/>
<proteinExistence type="predicted"/>
<accession>A0A6A6I1S9</accession>
<feature type="compositionally biased region" description="Polar residues" evidence="1">
    <location>
        <begin position="128"/>
        <end position="146"/>
    </location>
</feature>
<feature type="region of interest" description="Disordered" evidence="1">
    <location>
        <begin position="226"/>
        <end position="259"/>
    </location>
</feature>
<dbReference type="EMBL" id="ML987203">
    <property type="protein sequence ID" value="KAF2244281.1"/>
    <property type="molecule type" value="Genomic_DNA"/>
</dbReference>
<evidence type="ECO:0000313" key="4">
    <source>
        <dbReference type="Proteomes" id="UP000800094"/>
    </source>
</evidence>
<keyword evidence="2" id="KW-0812">Transmembrane</keyword>
<reference evidence="3" key="1">
    <citation type="journal article" date="2020" name="Stud. Mycol.">
        <title>101 Dothideomycetes genomes: a test case for predicting lifestyles and emergence of pathogens.</title>
        <authorList>
            <person name="Haridas S."/>
            <person name="Albert R."/>
            <person name="Binder M."/>
            <person name="Bloem J."/>
            <person name="Labutti K."/>
            <person name="Salamov A."/>
            <person name="Andreopoulos B."/>
            <person name="Baker S."/>
            <person name="Barry K."/>
            <person name="Bills G."/>
            <person name="Bluhm B."/>
            <person name="Cannon C."/>
            <person name="Castanera R."/>
            <person name="Culley D."/>
            <person name="Daum C."/>
            <person name="Ezra D."/>
            <person name="Gonzalez J."/>
            <person name="Henrissat B."/>
            <person name="Kuo A."/>
            <person name="Liang C."/>
            <person name="Lipzen A."/>
            <person name="Lutzoni F."/>
            <person name="Magnuson J."/>
            <person name="Mondo S."/>
            <person name="Nolan M."/>
            <person name="Ohm R."/>
            <person name="Pangilinan J."/>
            <person name="Park H.-J."/>
            <person name="Ramirez L."/>
            <person name="Alfaro M."/>
            <person name="Sun H."/>
            <person name="Tritt A."/>
            <person name="Yoshinaga Y."/>
            <person name="Zwiers L.-H."/>
            <person name="Turgeon B."/>
            <person name="Goodwin S."/>
            <person name="Spatafora J."/>
            <person name="Crous P."/>
            <person name="Grigoriev I."/>
        </authorList>
    </citation>
    <scope>NUCLEOTIDE SEQUENCE</scope>
    <source>
        <strain evidence="3">CBS 122368</strain>
    </source>
</reference>
<dbReference type="Proteomes" id="UP000800094">
    <property type="component" value="Unassembled WGS sequence"/>
</dbReference>
<keyword evidence="4" id="KW-1185">Reference proteome</keyword>
<evidence type="ECO:0000256" key="1">
    <source>
        <dbReference type="SAM" id="MobiDB-lite"/>
    </source>
</evidence>
<keyword evidence="2" id="KW-1133">Transmembrane helix</keyword>
<feature type="region of interest" description="Disordered" evidence="1">
    <location>
        <begin position="69"/>
        <end position="152"/>
    </location>
</feature>
<sequence length="284" mass="31092">MESQQPNSSGKPPPTGEVLLVIGVIGAVLVVFAFLCLWYGCRGGGTKGPESAGPEGPHELQVLSNRSLPRPTSALDSQGQVDPDIVPRDSFTRLPRYSDTSSAHRADLRAETRNSRPPAPDPELPTGRSPQSLPFTTSSPRESSCSGEDPNIPELKLRQKLYRNAARVTEGLEGWLIDRKPDATSVARHLSKGRRRVFSFPPSSNLTAERRPEYIPTPILKAGLRSQTKKSPKRAITFADEERGPGAGYNAASERTPLVNEGGPEYHHFLDKMRIAELRWNGVL</sequence>
<protein>
    <submittedName>
        <fullName evidence="3">Uncharacterized protein</fullName>
    </submittedName>
</protein>
<dbReference type="GeneID" id="54587196"/>